<dbReference type="AlphaFoldDB" id="B4S3C0"/>
<dbReference type="InterPro" id="IPR024552">
    <property type="entry name" value="DUF3856"/>
</dbReference>
<dbReference type="HOGENOM" id="CLU_1537346_0_0_10"/>
<reference evidence="2" key="1">
    <citation type="submission" date="2008-06" db="EMBL/GenBank/DDBJ databases">
        <title>Complete sequence of chromosome of Prosthecochloris aestuarii DSM 271.</title>
        <authorList>
            <consortium name="US DOE Joint Genome Institute"/>
            <person name="Lucas S."/>
            <person name="Copeland A."/>
            <person name="Lapidus A."/>
            <person name="Glavina del Rio T."/>
            <person name="Dalin E."/>
            <person name="Tice H."/>
            <person name="Bruce D."/>
            <person name="Goodwin L."/>
            <person name="Pitluck S."/>
            <person name="Schmutz J."/>
            <person name="Larimer F."/>
            <person name="Land M."/>
            <person name="Hauser L."/>
            <person name="Kyrpides N."/>
            <person name="Anderson I."/>
            <person name="Liu Z."/>
            <person name="Li T."/>
            <person name="Zhao F."/>
            <person name="Overmann J."/>
            <person name="Bryant D.A."/>
            <person name="Richardson P."/>
        </authorList>
    </citation>
    <scope>NUCLEOTIDE SEQUENCE [LARGE SCALE GENOMIC DNA]</scope>
    <source>
        <strain evidence="2">DSM 271</strain>
    </source>
</reference>
<feature type="domain" description="DUF3856" evidence="1">
    <location>
        <begin position="2"/>
        <end position="144"/>
    </location>
</feature>
<accession>B4S3C0</accession>
<dbReference type="RefSeq" id="WP_012504751.1">
    <property type="nucleotide sequence ID" value="NC_011059.1"/>
</dbReference>
<dbReference type="STRING" id="290512.Paes_0155"/>
<organism evidence="2 3">
    <name type="scientific">Prosthecochloris aestuarii (strain DSM 271 / SK 413)</name>
    <dbReference type="NCBI Taxonomy" id="290512"/>
    <lineage>
        <taxon>Bacteria</taxon>
        <taxon>Pseudomonadati</taxon>
        <taxon>Chlorobiota</taxon>
        <taxon>Chlorobiia</taxon>
        <taxon>Chlorobiales</taxon>
        <taxon>Chlorobiaceae</taxon>
        <taxon>Prosthecochloris</taxon>
    </lineage>
</organism>
<dbReference type="Pfam" id="PF12968">
    <property type="entry name" value="DUF3856"/>
    <property type="match status" value="1"/>
</dbReference>
<evidence type="ECO:0000259" key="1">
    <source>
        <dbReference type="Pfam" id="PF12968"/>
    </source>
</evidence>
<dbReference type="eggNOG" id="COG0457">
    <property type="taxonomic scope" value="Bacteria"/>
</dbReference>
<dbReference type="EMBL" id="CP001108">
    <property type="protein sequence ID" value="ACF45214.1"/>
    <property type="molecule type" value="Genomic_DNA"/>
</dbReference>
<name>B4S3C0_PROA2</name>
<keyword evidence="3" id="KW-1185">Reference proteome</keyword>
<dbReference type="Proteomes" id="UP000002725">
    <property type="component" value="Chromosome"/>
</dbReference>
<evidence type="ECO:0000313" key="3">
    <source>
        <dbReference type="Proteomes" id="UP000002725"/>
    </source>
</evidence>
<dbReference type="InterPro" id="IPR011990">
    <property type="entry name" value="TPR-like_helical_dom_sf"/>
</dbReference>
<proteinExistence type="predicted"/>
<protein>
    <recommendedName>
        <fullName evidence="1">DUF3856 domain-containing protein</fullName>
    </recommendedName>
</protein>
<dbReference type="Gene3D" id="1.25.40.10">
    <property type="entry name" value="Tetratricopeptide repeat domain"/>
    <property type="match status" value="1"/>
</dbReference>
<gene>
    <name evidence="2" type="ordered locus">Paes_0155</name>
</gene>
<dbReference type="SUPFAM" id="SSF48452">
    <property type="entry name" value="TPR-like"/>
    <property type="match status" value="1"/>
</dbReference>
<dbReference type="KEGG" id="paa:Paes_0155"/>
<sequence>MKPLKEVAMSYMALSEAQKKLEEGAYGEAAAESSKAMDFSKTMPPGETFDHEGFDALCYAVLASARAGLGEYDACLEAAGRALHYFNRRGELQQDEGKQWIAVVFSRGVAFHETGVYDEALKNLNMAGEMITERKGELPGKETMLKEIERRKTMLLEGEKSQRKPGYKAWWEFWS</sequence>
<evidence type="ECO:0000313" key="2">
    <source>
        <dbReference type="EMBL" id="ACF45214.1"/>
    </source>
</evidence>